<dbReference type="Proteomes" id="UP000319212">
    <property type="component" value="Unassembled WGS sequence"/>
</dbReference>
<dbReference type="InterPro" id="IPR017508">
    <property type="entry name" value="HipA_N1"/>
</dbReference>
<reference evidence="6 7" key="1">
    <citation type="journal article" date="2019" name="Environ. Microbiol.">
        <title>Species interactions and distinct microbial communities in high Arctic permafrost affected cryosols are associated with the CH4 and CO2 gas fluxes.</title>
        <authorList>
            <person name="Altshuler I."/>
            <person name="Hamel J."/>
            <person name="Turney S."/>
            <person name="Magnuson E."/>
            <person name="Levesque R."/>
            <person name="Greer C."/>
            <person name="Whyte L.G."/>
        </authorList>
    </citation>
    <scope>NUCLEOTIDE SEQUENCE [LARGE SCALE GENOMIC DNA]</scope>
    <source>
        <strain evidence="6 7">S06.C</strain>
    </source>
</reference>
<proteinExistence type="inferred from homology"/>
<evidence type="ECO:0000313" key="6">
    <source>
        <dbReference type="EMBL" id="TPG30789.1"/>
    </source>
</evidence>
<dbReference type="Pfam" id="PF07804">
    <property type="entry name" value="HipA_C"/>
    <property type="match status" value="1"/>
</dbReference>
<accession>A0A502E1I6</accession>
<evidence type="ECO:0000259" key="4">
    <source>
        <dbReference type="Pfam" id="PF07804"/>
    </source>
</evidence>
<evidence type="ECO:0000313" key="7">
    <source>
        <dbReference type="Proteomes" id="UP000319212"/>
    </source>
</evidence>
<dbReference type="AlphaFoldDB" id="A0A502E1I6"/>
<dbReference type="PANTHER" id="PTHR37419:SF1">
    <property type="entry name" value="SERINE_THREONINE-PROTEIN KINASE TOXIN HIPA"/>
    <property type="match status" value="1"/>
</dbReference>
<dbReference type="Gene3D" id="1.10.1070.20">
    <property type="match status" value="1"/>
</dbReference>
<organism evidence="6 7">
    <name type="scientific">Variovorax guangxiensis</name>
    <dbReference type="NCBI Taxonomy" id="1775474"/>
    <lineage>
        <taxon>Bacteria</taxon>
        <taxon>Pseudomonadati</taxon>
        <taxon>Pseudomonadota</taxon>
        <taxon>Betaproteobacteria</taxon>
        <taxon>Burkholderiales</taxon>
        <taxon>Comamonadaceae</taxon>
        <taxon>Variovorax</taxon>
    </lineage>
</organism>
<feature type="domain" description="HipA-like C-terminal" evidence="4">
    <location>
        <begin position="164"/>
        <end position="408"/>
    </location>
</feature>
<evidence type="ECO:0000256" key="2">
    <source>
        <dbReference type="ARBA" id="ARBA00022679"/>
    </source>
</evidence>
<sequence length="457" mass="50535">MNVPVLVIKLHGRRIGCLFKYAQPGLPPILRFVADEAYARVPWAEADVLSESMRAEQPAQQQSFWLDVTRPEFNSTTGSKGDAQLPPFFQNLLPEGIFRRFVAEEAAIDPMDHMAMIAACGKNMPGAVTAEWEDISRDTLQRLVTQNQDALESSVWSEPFQDALSISGVQPKIGVNRTAEGRFVGRTSQGDAAVIAKLPSAEYPRMPQLEHLGMTLAGLAGVDVCRFELVPMTALTAPHRYDLGDEVDGQFLAVTRFDRDHGDKVHFEDFAQVFGKPPEHKYTESYLAIAAVLLGLPQCGESAVYELLRRIEVNELLGNADMHLKNLGLIYRDRRHAELAPAYDITATFLYAGARGHALVLMPDAQKQHEEPIFNPARLQAFCNALGLQVAGASKVVRDVAAEAGRQWLAPILASGLTPRQKQQLLGRVANHPHLRQALKRLRRADLLAAWDEALQA</sequence>
<dbReference type="Pfam" id="PF13657">
    <property type="entry name" value="Couple_hipA"/>
    <property type="match status" value="1"/>
</dbReference>
<dbReference type="OrthoDB" id="9805913at2"/>
<evidence type="ECO:0000259" key="5">
    <source>
        <dbReference type="Pfam" id="PF13657"/>
    </source>
</evidence>
<feature type="domain" description="HipA N-terminal subdomain 1" evidence="5">
    <location>
        <begin position="8"/>
        <end position="130"/>
    </location>
</feature>
<keyword evidence="2" id="KW-0808">Transferase</keyword>
<dbReference type="RefSeq" id="WP_140839094.1">
    <property type="nucleotide sequence ID" value="NZ_RCZI01000001.1"/>
</dbReference>
<dbReference type="NCBIfam" id="TIGR03071">
    <property type="entry name" value="couple_hipA"/>
    <property type="match status" value="1"/>
</dbReference>
<dbReference type="GO" id="GO:0004674">
    <property type="term" value="F:protein serine/threonine kinase activity"/>
    <property type="evidence" value="ECO:0007669"/>
    <property type="project" value="TreeGrafter"/>
</dbReference>
<protein>
    <submittedName>
        <fullName evidence="6">Type II toxin-antitoxin system HipA family toxin</fullName>
    </submittedName>
</protein>
<dbReference type="GO" id="GO:0005829">
    <property type="term" value="C:cytosol"/>
    <property type="evidence" value="ECO:0007669"/>
    <property type="project" value="TreeGrafter"/>
</dbReference>
<dbReference type="InterPro" id="IPR012893">
    <property type="entry name" value="HipA-like_C"/>
</dbReference>
<comment type="similarity">
    <text evidence="1">Belongs to the HipA Ser/Thr kinase family.</text>
</comment>
<name>A0A502E1I6_9BURK</name>
<evidence type="ECO:0000256" key="3">
    <source>
        <dbReference type="ARBA" id="ARBA00022777"/>
    </source>
</evidence>
<dbReference type="EMBL" id="RCZI01000001">
    <property type="protein sequence ID" value="TPG30789.1"/>
    <property type="molecule type" value="Genomic_DNA"/>
</dbReference>
<dbReference type="InterPro" id="IPR052028">
    <property type="entry name" value="HipA_Ser/Thr_kinase"/>
</dbReference>
<keyword evidence="3" id="KW-0418">Kinase</keyword>
<evidence type="ECO:0000256" key="1">
    <source>
        <dbReference type="ARBA" id="ARBA00010164"/>
    </source>
</evidence>
<gene>
    <name evidence="6" type="ORF">EAH82_04840</name>
</gene>
<comment type="caution">
    <text evidence="6">The sequence shown here is derived from an EMBL/GenBank/DDBJ whole genome shotgun (WGS) entry which is preliminary data.</text>
</comment>
<dbReference type="PANTHER" id="PTHR37419">
    <property type="entry name" value="SERINE/THREONINE-PROTEIN KINASE TOXIN HIPA"/>
    <property type="match status" value="1"/>
</dbReference>